<reference evidence="1 2" key="1">
    <citation type="submission" date="2020-04" db="EMBL/GenBank/DDBJ databases">
        <title>Acinetobacter Taxon 24.</title>
        <authorList>
            <person name="Nemec A."/>
            <person name="Radolfova-Krizova L."/>
            <person name="Higgins P.G."/>
            <person name="Spanelova P."/>
        </authorList>
    </citation>
    <scope>NUCLEOTIDE SEQUENCE [LARGE SCALE GENOMIC DNA]</scope>
    <source>
        <strain evidence="1 2">ANC 5084</strain>
    </source>
</reference>
<name>A0ABX1UWR7_9GAMM</name>
<evidence type="ECO:0000313" key="1">
    <source>
        <dbReference type="EMBL" id="NNH27648.1"/>
    </source>
</evidence>
<organism evidence="1 2">
    <name type="scientific">Acinetobacter terrestris</name>
    <dbReference type="NCBI Taxonomy" id="2529843"/>
    <lineage>
        <taxon>Bacteria</taxon>
        <taxon>Pseudomonadati</taxon>
        <taxon>Pseudomonadota</taxon>
        <taxon>Gammaproteobacteria</taxon>
        <taxon>Moraxellales</taxon>
        <taxon>Moraxellaceae</taxon>
        <taxon>Acinetobacter</taxon>
        <taxon>Acinetobacter Taxon 24</taxon>
    </lineage>
</organism>
<comment type="caution">
    <text evidence="1">The sequence shown here is derived from an EMBL/GenBank/DDBJ whole genome shotgun (WGS) entry which is preliminary data.</text>
</comment>
<keyword evidence="2" id="KW-1185">Reference proteome</keyword>
<sequence length="1328" mass="142101">MNNIQNSEKTSCRHKLFAASIAAFCTSMIATSVTQASDIDIYQEAKSGQITLMFMLDISGSMGAPQLTGDRDACDIPSVTSVSNNSSVSSSNGSPTYTRYYCTATNDVYFYKSIGSGSSLQYFKCGTNGALSNSSCTTAIANLPADAGEMTTSTSGNIVYYYKKNKTDKYYDRITRLKDGVFDLLYGNISKGIVKLDDTKVIGLSTYSRPTSFNTSGQPTAADNTRGQVRIPARPLGEKVNGITQRQILLNEIATLGARGGTPTANAYAETAAYLFGTRTGSSVKGIIGRTTTSNTSRFYPCTAMTPTGGCDSYSSTYTNVPTYDSWTSSGSYYYYYNNNIADSDGGDSGFPYSYIETKNETKNLYSSPASLTQENDIKKCSGQGIYVLTDGEPSNNTSAGSLMKSALGSKSSTFASCTSSATSWDCMHKFVANLLDSTKNPLGLKIKTAVVGFGSDFNEVTSFDKGKTQAQNIAALGTINWSEGQDNIKKAAYWGIIGEGGWYSGNSSEDIVNSVNSFLGDLGSEIPSVTTGSPTIPKDALNPAVLQDDAYYQQFQPTPDKNYSLWVGNLKKYLVGTSGKLQGRSNNNVTDSRGRLITPTYDDNGKLTSAVYDFWSYGVDSNTAIADADENTIGSRKFAAKGGAWSQLKLRAANGTVQRKLLTNRVGTGTGTAATFTSSNTALRTVNLNYLTDTTYKDDPSRGYLMSLLGYNVDAANPGSITTTSLAASTELRQMGAVMHSLPVLVTNKGRVTYDVTTKKIGSTGREDYVLFGTTQGLLHVVDALTGQEKFAFVPNEMVDKQKEGFSNYTSTSGGISNLYYGVDGPWTVHTEYVIDGSGNLTVGTGKGISQKGKQLAFGGLRMGGRSYYSLDLQNIDSPKLNFHINPDAASLNTPLSYMGESWSKPTVAYVNWGGVRKLVMFVGGGYDRTGGTDGKGYETDNYNQTNKKGAGVYMFSAEGADAGSLLWWASANATTSSATANSGPIGRKDDNLQYSVVSEIRAVDRNSDDLVDHLYFGDLSGQLFRIDLDNKAPALGAFAKAPVRLLNLHKNDGKSARFYDMPSFSIYNEKGSVFAVLSVGSGNRSQPLQNYTVGTAGVEYDAIYNIYDKDVARKDLLSATTWNTKDITALGLITEENRYSNSTIIAPYATNGWYYKFDNCVAGSDGTKTDCDKYKLQSEKVFGTPLAMNYRLYVSTFDSSKPGISGDCGAGVKGESFLTTFCLPFGQCKAKDPVSGGGRGTPIGIGIQNITTGNDKPAECTGSNCGGGTGGSGSQDDNKKVTSSSNYCANTGGRIIVTTTGSGGTGEATQMCLIPQRWYEKNILIK</sequence>
<protein>
    <submittedName>
        <fullName evidence="1">Pilus assembly protein PilY</fullName>
    </submittedName>
</protein>
<accession>A0ABX1UWR7</accession>
<dbReference type="EMBL" id="JABERJ010000043">
    <property type="protein sequence ID" value="NNH27648.1"/>
    <property type="molecule type" value="Genomic_DNA"/>
</dbReference>
<dbReference type="RefSeq" id="WP_171537118.1">
    <property type="nucleotide sequence ID" value="NZ_JABERJ010000043.1"/>
</dbReference>
<dbReference type="Proteomes" id="UP000555322">
    <property type="component" value="Unassembled WGS sequence"/>
</dbReference>
<gene>
    <name evidence="1" type="ORF">HLH15_14530</name>
</gene>
<evidence type="ECO:0000313" key="2">
    <source>
        <dbReference type="Proteomes" id="UP000555322"/>
    </source>
</evidence>
<proteinExistence type="predicted"/>